<dbReference type="PANTHER" id="PTHR43169">
    <property type="entry name" value="EXSB FAMILY PROTEIN"/>
    <property type="match status" value="1"/>
</dbReference>
<dbReference type="EMBL" id="VSSQ01000223">
    <property type="protein sequence ID" value="MPL86527.1"/>
    <property type="molecule type" value="Genomic_DNA"/>
</dbReference>
<feature type="domain" description="NAD/GMP synthase" evidence="1">
    <location>
        <begin position="8"/>
        <end position="79"/>
    </location>
</feature>
<dbReference type="GO" id="GO:0006163">
    <property type="term" value="P:purine nucleotide metabolic process"/>
    <property type="evidence" value="ECO:0007669"/>
    <property type="project" value="UniProtKB-ARBA"/>
</dbReference>
<keyword evidence="2" id="KW-0808">Transferase</keyword>
<reference evidence="2" key="1">
    <citation type="submission" date="2019-08" db="EMBL/GenBank/DDBJ databases">
        <authorList>
            <person name="Kucharzyk K."/>
            <person name="Murdoch R.W."/>
            <person name="Higgins S."/>
            <person name="Loffler F."/>
        </authorList>
    </citation>
    <scope>NUCLEOTIDE SEQUENCE</scope>
</reference>
<dbReference type="InterPro" id="IPR052188">
    <property type="entry name" value="Ni-pincer_cofactor_biosynth"/>
</dbReference>
<dbReference type="PANTHER" id="PTHR43169:SF2">
    <property type="entry name" value="NAD_GMP SYNTHASE DOMAIN-CONTAINING PROTEIN"/>
    <property type="match status" value="1"/>
</dbReference>
<dbReference type="AlphaFoldDB" id="A0A644V5N5"/>
<dbReference type="NCBIfam" id="TIGR00268">
    <property type="entry name" value="ATP-dependent sacrificial sulfur transferase LarE"/>
    <property type="match status" value="1"/>
</dbReference>
<dbReference type="SUPFAM" id="SSF52402">
    <property type="entry name" value="Adenine nucleotide alpha hydrolases-like"/>
    <property type="match status" value="1"/>
</dbReference>
<protein>
    <submittedName>
        <fullName evidence="2">Pyridinium-3,5-biscarboxylic acid mononucleotide sulfurtransferase</fullName>
        <ecNumber evidence="2">2.8.1.-</ecNumber>
    </submittedName>
</protein>
<dbReference type="GO" id="GO:0016783">
    <property type="term" value="F:sulfurtransferase activity"/>
    <property type="evidence" value="ECO:0007669"/>
    <property type="project" value="InterPro"/>
</dbReference>
<evidence type="ECO:0000313" key="2">
    <source>
        <dbReference type="EMBL" id="MPL86527.1"/>
    </source>
</evidence>
<dbReference type="EC" id="2.8.1.-" evidence="2"/>
<proteinExistence type="predicted"/>
<comment type="caution">
    <text evidence="2">The sequence shown here is derived from an EMBL/GenBank/DDBJ whole genome shotgun (WGS) entry which is preliminary data.</text>
</comment>
<dbReference type="InterPro" id="IPR014729">
    <property type="entry name" value="Rossmann-like_a/b/a_fold"/>
</dbReference>
<sequence>MNIEEKYEKLKVYLHELGSVVIGFSGGVDSSFLTTVARQELGDKALAITVQSVFNPTAETEFARQFAQQLGIAHEILTVDVLKIPFVAQNPPDRCYYCKKAIFSLLQQEAAKKGIKTIADGSNLDDTRDYRPGMRALEELKIVSPLRYAELTKSDIRELSHKLGIVTWDKSSAACLASRIPYGEILTEEKLARVDAAEEFLAKLGCTQLRVRCHCNLARVEVGQEDFAKLLDPAIRAEITAYLKKLGFLYVTLDLQGYRTGSLNEML</sequence>
<dbReference type="Gene3D" id="3.40.50.620">
    <property type="entry name" value="HUPs"/>
    <property type="match status" value="1"/>
</dbReference>
<organism evidence="2">
    <name type="scientific">bioreactor metagenome</name>
    <dbReference type="NCBI Taxonomy" id="1076179"/>
    <lineage>
        <taxon>unclassified sequences</taxon>
        <taxon>metagenomes</taxon>
        <taxon>ecological metagenomes</taxon>
    </lineage>
</organism>
<gene>
    <name evidence="2" type="primary">larE_5</name>
    <name evidence="2" type="ORF">SDC9_32509</name>
</gene>
<dbReference type="PIRSF" id="PIRSF006661">
    <property type="entry name" value="PP-lp_UCP006661"/>
    <property type="match status" value="1"/>
</dbReference>
<dbReference type="CDD" id="cd01990">
    <property type="entry name" value="LarE-like"/>
    <property type="match status" value="1"/>
</dbReference>
<dbReference type="InterPro" id="IPR022310">
    <property type="entry name" value="NAD/GMP_synthase"/>
</dbReference>
<dbReference type="Pfam" id="PF02540">
    <property type="entry name" value="NAD_synthase"/>
    <property type="match status" value="1"/>
</dbReference>
<evidence type="ECO:0000259" key="1">
    <source>
        <dbReference type="Pfam" id="PF02540"/>
    </source>
</evidence>
<name>A0A644V5N5_9ZZZZ</name>
<accession>A0A644V5N5</accession>
<dbReference type="InterPro" id="IPR005232">
    <property type="entry name" value="LarE"/>
</dbReference>